<dbReference type="Proteomes" id="UP001165074">
    <property type="component" value="Unassembled WGS sequence"/>
</dbReference>
<comment type="caution">
    <text evidence="3">The sequence shown here is derived from an EMBL/GenBank/DDBJ whole genome shotgun (WGS) entry which is preliminary data.</text>
</comment>
<dbReference type="Gene3D" id="3.40.50.150">
    <property type="entry name" value="Vaccinia Virus protein VP39"/>
    <property type="match status" value="1"/>
</dbReference>
<feature type="region of interest" description="Disordered" evidence="1">
    <location>
        <begin position="94"/>
        <end position="156"/>
    </location>
</feature>
<dbReference type="CDD" id="cd02440">
    <property type="entry name" value="AdoMet_MTases"/>
    <property type="match status" value="1"/>
</dbReference>
<evidence type="ECO:0000259" key="2">
    <source>
        <dbReference type="Pfam" id="PF08241"/>
    </source>
</evidence>
<dbReference type="PANTHER" id="PTHR45036">
    <property type="entry name" value="METHYLTRANSFERASE LIKE 7B"/>
    <property type="match status" value="1"/>
</dbReference>
<keyword evidence="4" id="KW-1185">Reference proteome</keyword>
<feature type="compositionally biased region" description="Basic and acidic residues" evidence="1">
    <location>
        <begin position="118"/>
        <end position="129"/>
    </location>
</feature>
<dbReference type="PANTHER" id="PTHR45036:SF1">
    <property type="entry name" value="METHYLTRANSFERASE LIKE 7A"/>
    <property type="match status" value="1"/>
</dbReference>
<feature type="domain" description="Methyltransferase type 11" evidence="2">
    <location>
        <begin position="2"/>
        <end position="72"/>
    </location>
</feature>
<name>A0A9W6SEG4_9ACTN</name>
<dbReference type="InterPro" id="IPR013216">
    <property type="entry name" value="Methyltransf_11"/>
</dbReference>
<dbReference type="InterPro" id="IPR029063">
    <property type="entry name" value="SAM-dependent_MTases_sf"/>
</dbReference>
<reference evidence="3" key="1">
    <citation type="submission" date="2023-03" db="EMBL/GenBank/DDBJ databases">
        <title>Actinoallomurus iriomotensis NBRC 103684.</title>
        <authorList>
            <person name="Ichikawa N."/>
            <person name="Sato H."/>
            <person name="Tonouchi N."/>
        </authorList>
    </citation>
    <scope>NUCLEOTIDE SEQUENCE</scope>
    <source>
        <strain evidence="3">NBRC 103684</strain>
    </source>
</reference>
<sequence>MAVEPEPHLRAQATEAARTAPVRVRVVDCTAARLPAENGSADAVAISGLLCSVPDPRAALEEFRRVLRPGGQTKKPAPTGSRLLHCAVTWATRQPPAETPEPAVADSRAFARPTPQGGRERPDCNDLARHIRMTRPKLLASSSPTESGGAAHGRSA</sequence>
<dbReference type="GO" id="GO:0008757">
    <property type="term" value="F:S-adenosylmethionine-dependent methyltransferase activity"/>
    <property type="evidence" value="ECO:0007669"/>
    <property type="project" value="InterPro"/>
</dbReference>
<evidence type="ECO:0000256" key="1">
    <source>
        <dbReference type="SAM" id="MobiDB-lite"/>
    </source>
</evidence>
<protein>
    <recommendedName>
        <fullName evidence="2">Methyltransferase type 11 domain-containing protein</fullName>
    </recommendedName>
</protein>
<organism evidence="3 4">
    <name type="scientific">Actinoallomurus iriomotensis</name>
    <dbReference type="NCBI Taxonomy" id="478107"/>
    <lineage>
        <taxon>Bacteria</taxon>
        <taxon>Bacillati</taxon>
        <taxon>Actinomycetota</taxon>
        <taxon>Actinomycetes</taxon>
        <taxon>Streptosporangiales</taxon>
        <taxon>Thermomonosporaceae</taxon>
        <taxon>Actinoallomurus</taxon>
    </lineage>
</organism>
<gene>
    <name evidence="3" type="ORF">Airi02_103020</name>
</gene>
<evidence type="ECO:0000313" key="4">
    <source>
        <dbReference type="Proteomes" id="UP001165074"/>
    </source>
</evidence>
<accession>A0A9W6SEG4</accession>
<dbReference type="RefSeq" id="WP_285584517.1">
    <property type="nucleotide sequence ID" value="NZ_BSTK01000028.1"/>
</dbReference>
<dbReference type="SUPFAM" id="SSF53335">
    <property type="entry name" value="S-adenosyl-L-methionine-dependent methyltransferases"/>
    <property type="match status" value="1"/>
</dbReference>
<dbReference type="AlphaFoldDB" id="A0A9W6SEG4"/>
<proteinExistence type="predicted"/>
<dbReference type="InterPro" id="IPR052356">
    <property type="entry name" value="Thiol_S-MT"/>
</dbReference>
<dbReference type="EMBL" id="BSTK01000028">
    <property type="protein sequence ID" value="GLY92374.1"/>
    <property type="molecule type" value="Genomic_DNA"/>
</dbReference>
<dbReference type="Pfam" id="PF08241">
    <property type="entry name" value="Methyltransf_11"/>
    <property type="match status" value="1"/>
</dbReference>
<evidence type="ECO:0000313" key="3">
    <source>
        <dbReference type="EMBL" id="GLY92374.1"/>
    </source>
</evidence>